<accession>A0A6A5AN68</accession>
<evidence type="ECO:0000313" key="1">
    <source>
        <dbReference type="EMBL" id="KAF0754871.1"/>
    </source>
</evidence>
<gene>
    <name evidence="1" type="ORF">AaE_005171</name>
</gene>
<protein>
    <submittedName>
        <fullName evidence="1">Uncharacterized protein</fullName>
    </submittedName>
</protein>
<comment type="caution">
    <text evidence="1">The sequence shown here is derived from an EMBL/GenBank/DDBJ whole genome shotgun (WGS) entry which is preliminary data.</text>
</comment>
<proteinExistence type="predicted"/>
<dbReference type="EMBL" id="VJMI01010732">
    <property type="protein sequence ID" value="KAF0754871.1"/>
    <property type="molecule type" value="Genomic_DNA"/>
</dbReference>
<dbReference type="Proteomes" id="UP000469452">
    <property type="component" value="Unassembled WGS sequence"/>
</dbReference>
<sequence>MWDDMGQLADVSNISYDKDYIVAVPLDAEGGSQDKGFELQLCHSDVFSSQTLSTTTGCYSHESDCVGLGNSKVPHTKDITCENAKRPGNLHQTSNPPLRIPLFRKAKLKQRDDYDDQVCNLEL</sequence>
<dbReference type="AlphaFoldDB" id="A0A6A5AN68"/>
<name>A0A6A5AN68_APHAT</name>
<evidence type="ECO:0000313" key="2">
    <source>
        <dbReference type="Proteomes" id="UP000469452"/>
    </source>
</evidence>
<reference evidence="1 2" key="1">
    <citation type="submission" date="2019-06" db="EMBL/GenBank/DDBJ databases">
        <title>Genomics analysis of Aphanomyces spp. identifies a new class of oomycete effector associated with host adaptation.</title>
        <authorList>
            <person name="Gaulin E."/>
        </authorList>
    </citation>
    <scope>NUCLEOTIDE SEQUENCE [LARGE SCALE GENOMIC DNA]</scope>
    <source>
        <strain evidence="1 2">E</strain>
    </source>
</reference>
<organism evidence="1 2">
    <name type="scientific">Aphanomyces astaci</name>
    <name type="common">Crayfish plague agent</name>
    <dbReference type="NCBI Taxonomy" id="112090"/>
    <lineage>
        <taxon>Eukaryota</taxon>
        <taxon>Sar</taxon>
        <taxon>Stramenopiles</taxon>
        <taxon>Oomycota</taxon>
        <taxon>Saprolegniomycetes</taxon>
        <taxon>Saprolegniales</taxon>
        <taxon>Verrucalvaceae</taxon>
        <taxon>Aphanomyces</taxon>
    </lineage>
</organism>